<comment type="function">
    <text evidence="2">Functions as a two-component phosphorelay mediators between cytokinin sensor histidine kinases and response regulators (B-type ARRs). Plays an important role in propagating cytokinin signal transduction.</text>
</comment>
<proteinExistence type="predicted"/>
<dbReference type="EMBL" id="PJQY01000340">
    <property type="protein sequence ID" value="PQQ12621.1"/>
    <property type="molecule type" value="Genomic_DNA"/>
</dbReference>
<dbReference type="PANTHER" id="PTHR28242">
    <property type="entry name" value="PHOSPHORELAY INTERMEDIATE PROTEIN YPD1"/>
    <property type="match status" value="1"/>
</dbReference>
<keyword evidence="5" id="KW-1185">Reference proteome</keyword>
<dbReference type="GO" id="GO:0005634">
    <property type="term" value="C:nucleus"/>
    <property type="evidence" value="ECO:0007669"/>
    <property type="project" value="UniProtKB-SubCell"/>
</dbReference>
<comment type="caution">
    <text evidence="4">The sequence shown here is derived from an EMBL/GenBank/DDBJ whole genome shotgun (WGS) entry which is preliminary data.</text>
</comment>
<keyword evidence="3" id="KW-1133">Transmembrane helix</keyword>
<dbReference type="STRING" id="2094558.A0A314Z706"/>
<comment type="domain">
    <text evidence="2">Histidine-containing phosphotransfer domain (HPt) contains an active histidine that mediates the phosphotransfer.</text>
</comment>
<sequence>MPGATLLTQQLNNFIRSLREQGILDFHFEELKELESDTPYLVVDAITMFLRDADCSIAELLRTLGAPLINYSRVTEIAFQLKGSSSRTLIPFSAFGIAVLVVAGWPMPVVSFEMQVKHIPKKGFDRVRREYLVLRENLNQILQMEHAINAFEPRRRHQ</sequence>
<feature type="transmembrane region" description="Helical" evidence="3">
    <location>
        <begin position="89"/>
        <end position="112"/>
    </location>
</feature>
<protein>
    <recommendedName>
        <fullName evidence="2">Histidine-containing phosphotransfer protein</fullName>
    </recommendedName>
</protein>
<keyword evidence="2" id="KW-0932">Cytokinin signaling pathway</keyword>
<dbReference type="AlphaFoldDB" id="A0A314Z706"/>
<dbReference type="GO" id="GO:0043424">
    <property type="term" value="F:protein histidine kinase binding"/>
    <property type="evidence" value="ECO:0007669"/>
    <property type="project" value="UniProtKB-UniRule"/>
</dbReference>
<dbReference type="InterPro" id="IPR045871">
    <property type="entry name" value="AHP1-5/YPD1"/>
</dbReference>
<dbReference type="Gene3D" id="1.20.120.160">
    <property type="entry name" value="HPT domain"/>
    <property type="match status" value="1"/>
</dbReference>
<dbReference type="GO" id="GO:0009736">
    <property type="term" value="P:cytokinin-activated signaling pathway"/>
    <property type="evidence" value="ECO:0007669"/>
    <property type="project" value="UniProtKB-KW"/>
</dbReference>
<evidence type="ECO:0000256" key="3">
    <source>
        <dbReference type="SAM" id="Phobius"/>
    </source>
</evidence>
<dbReference type="GO" id="GO:0000160">
    <property type="term" value="P:phosphorelay signal transduction system"/>
    <property type="evidence" value="ECO:0007669"/>
    <property type="project" value="UniProtKB-UniRule"/>
</dbReference>
<dbReference type="GO" id="GO:0009927">
    <property type="term" value="F:histidine phosphotransfer kinase activity"/>
    <property type="evidence" value="ECO:0007669"/>
    <property type="project" value="UniProtKB-UniRule"/>
</dbReference>
<dbReference type="InterPro" id="IPR036641">
    <property type="entry name" value="HPT_dom_sf"/>
</dbReference>
<dbReference type="Proteomes" id="UP000250321">
    <property type="component" value="Unassembled WGS sequence"/>
</dbReference>
<accession>A0A314Z706</accession>
<dbReference type="OrthoDB" id="591185at2759"/>
<comment type="subcellular location">
    <subcellularLocation>
        <location evidence="2">Cytoplasm</location>
        <location evidence="2">Cytosol</location>
    </subcellularLocation>
    <subcellularLocation>
        <location evidence="2">Nucleus</location>
    </subcellularLocation>
</comment>
<dbReference type="SUPFAM" id="SSF47226">
    <property type="entry name" value="Histidine-containing phosphotransfer domain, HPT domain"/>
    <property type="match status" value="1"/>
</dbReference>
<organism evidence="4 5">
    <name type="scientific">Prunus yedoensis var. nudiflora</name>
    <dbReference type="NCBI Taxonomy" id="2094558"/>
    <lineage>
        <taxon>Eukaryota</taxon>
        <taxon>Viridiplantae</taxon>
        <taxon>Streptophyta</taxon>
        <taxon>Embryophyta</taxon>
        <taxon>Tracheophyta</taxon>
        <taxon>Spermatophyta</taxon>
        <taxon>Magnoliopsida</taxon>
        <taxon>eudicotyledons</taxon>
        <taxon>Gunneridae</taxon>
        <taxon>Pentapetalae</taxon>
        <taxon>rosids</taxon>
        <taxon>fabids</taxon>
        <taxon>Rosales</taxon>
        <taxon>Rosaceae</taxon>
        <taxon>Amygdaloideae</taxon>
        <taxon>Amygdaleae</taxon>
        <taxon>Prunus</taxon>
    </lineage>
</organism>
<dbReference type="PANTHER" id="PTHR28242:SF30">
    <property type="entry name" value="HISTIDINE-CONTAINING PHOSPHOTRANSFER PROTEIN 2"/>
    <property type="match status" value="1"/>
</dbReference>
<gene>
    <name evidence="4" type="ORF">Pyn_37996</name>
</gene>
<evidence type="ECO:0000313" key="4">
    <source>
        <dbReference type="EMBL" id="PQQ12621.1"/>
    </source>
</evidence>
<keyword evidence="3" id="KW-0812">Transmembrane</keyword>
<keyword evidence="1 2" id="KW-0902">Two-component regulatory system</keyword>
<name>A0A314Z706_PRUYE</name>
<reference evidence="4 5" key="1">
    <citation type="submission" date="2018-02" db="EMBL/GenBank/DDBJ databases">
        <title>Draft genome of wild Prunus yedoensis var. nudiflora.</title>
        <authorList>
            <person name="Baek S."/>
            <person name="Kim J.-H."/>
            <person name="Choi K."/>
            <person name="Kim G.-B."/>
            <person name="Cho A."/>
            <person name="Jang H."/>
            <person name="Shin C.-H."/>
            <person name="Yu H.-J."/>
            <person name="Mun J.-H."/>
        </authorList>
    </citation>
    <scope>NUCLEOTIDE SEQUENCE [LARGE SCALE GENOMIC DNA]</scope>
    <source>
        <strain evidence="5">cv. Jeju island</strain>
        <tissue evidence="4">Leaf</tissue>
    </source>
</reference>
<keyword evidence="3" id="KW-0472">Membrane</keyword>
<dbReference type="GO" id="GO:0005829">
    <property type="term" value="C:cytosol"/>
    <property type="evidence" value="ECO:0007669"/>
    <property type="project" value="UniProtKB-SubCell"/>
</dbReference>
<evidence type="ECO:0000256" key="1">
    <source>
        <dbReference type="ARBA" id="ARBA00023012"/>
    </source>
</evidence>
<evidence type="ECO:0000256" key="2">
    <source>
        <dbReference type="RuleBase" id="RU369004"/>
    </source>
</evidence>
<evidence type="ECO:0000313" key="5">
    <source>
        <dbReference type="Proteomes" id="UP000250321"/>
    </source>
</evidence>